<dbReference type="EMBL" id="BK032776">
    <property type="protein sequence ID" value="DAF59751.1"/>
    <property type="molecule type" value="Genomic_DNA"/>
</dbReference>
<reference evidence="1" key="1">
    <citation type="journal article" date="2021" name="Proc. Natl. Acad. Sci. U.S.A.">
        <title>A Catalog of Tens of Thousands of Viruses from Human Metagenomes Reveals Hidden Associations with Chronic Diseases.</title>
        <authorList>
            <person name="Tisza M.J."/>
            <person name="Buck C.B."/>
        </authorList>
    </citation>
    <scope>NUCLEOTIDE SEQUENCE</scope>
    <source>
        <strain evidence="1">CtllZ17</strain>
    </source>
</reference>
<protein>
    <submittedName>
        <fullName evidence="1">Uncharacterized protein</fullName>
    </submittedName>
</protein>
<accession>A0A8S5T9V5</accession>
<name>A0A8S5T9V5_9VIRU</name>
<evidence type="ECO:0000313" key="1">
    <source>
        <dbReference type="EMBL" id="DAF59751.1"/>
    </source>
</evidence>
<organism evidence="1">
    <name type="scientific">virus sp. ctllZ17</name>
    <dbReference type="NCBI Taxonomy" id="2827996"/>
    <lineage>
        <taxon>Viruses</taxon>
    </lineage>
</organism>
<proteinExistence type="predicted"/>
<sequence>MDSISEIAPLGVILLHKISQKCCFYVSYLL</sequence>